<dbReference type="Proteomes" id="UP000189670">
    <property type="component" value="Unassembled WGS sequence"/>
</dbReference>
<dbReference type="EMBL" id="ATBP01001717">
    <property type="protein sequence ID" value="ETR66838.1"/>
    <property type="molecule type" value="Genomic_DNA"/>
</dbReference>
<gene>
    <name evidence="1" type="ORF">OMM_05460</name>
</gene>
<accession>A0A1V1NWA2</accession>
<evidence type="ECO:0000313" key="1">
    <source>
        <dbReference type="EMBL" id="ETR66838.1"/>
    </source>
</evidence>
<organism evidence="1 2">
    <name type="scientific">Candidatus Magnetoglobus multicellularis str. Araruama</name>
    <dbReference type="NCBI Taxonomy" id="890399"/>
    <lineage>
        <taxon>Bacteria</taxon>
        <taxon>Pseudomonadati</taxon>
        <taxon>Thermodesulfobacteriota</taxon>
        <taxon>Desulfobacteria</taxon>
        <taxon>Desulfobacterales</taxon>
        <taxon>Desulfobacteraceae</taxon>
        <taxon>Candidatus Magnetoglobus</taxon>
    </lineage>
</organism>
<proteinExistence type="predicted"/>
<name>A0A1V1NWA2_9BACT</name>
<protein>
    <submittedName>
        <fullName evidence="1">Uncharacterized protein</fullName>
    </submittedName>
</protein>
<reference evidence="2" key="1">
    <citation type="submission" date="2012-11" db="EMBL/GenBank/DDBJ databases">
        <authorList>
            <person name="Lucero-Rivera Y.E."/>
            <person name="Tovar-Ramirez D."/>
        </authorList>
    </citation>
    <scope>NUCLEOTIDE SEQUENCE [LARGE SCALE GENOMIC DNA]</scope>
    <source>
        <strain evidence="2">Araruama</strain>
    </source>
</reference>
<sequence length="234" mass="26389">MVSEQSNIRKQFMQGMEKGLDPDALSVEEIQKSGTNQTAVRKQFMQGMEKGLDPDALSVEEIQKAGTNQTAVTHLRSRWFYQICDICGHNFRLGDTVQILSNGSVVHDMPGLRCVGDKDVSQSEQHMTDRNEFYAGLEAAWPMPDEVPVKRLKADDPLLAPPRMGHGRACCRVCGYTFREGDQVIVCPCYPDDPKCQAAVHRDLLRQLHCWDMWKRRQDEFRAKGKGGVCLGMS</sequence>
<dbReference type="AlphaFoldDB" id="A0A1V1NWA2"/>
<comment type="caution">
    <text evidence="1">The sequence shown here is derived from an EMBL/GenBank/DDBJ whole genome shotgun (WGS) entry which is preliminary data.</text>
</comment>
<evidence type="ECO:0000313" key="2">
    <source>
        <dbReference type="Proteomes" id="UP000189670"/>
    </source>
</evidence>